<keyword evidence="4" id="KW-0804">Transcription</keyword>
<sequence length="220" mass="26046">MSLLHKSPVTPKSAATSNHSADHTAMGMDEGRLWDAFRRGSEEAFITIYKQYANILFNFGCQLTPDRDLVKDILQDFFIYLRHKRSHLGKTDAIKPYLIKSFKRRIVAALKKHHKYFSDEDGFEFKQFPVELSHETVYINRQIDREQLERLNGALQQLDSREREAIYYFYFEGLSYQEIAQVFEFSHVSSARRLVYRGLAHLRKFFVVYLLASFWGLKEW</sequence>
<dbReference type="GO" id="GO:0003677">
    <property type="term" value="F:DNA binding"/>
    <property type="evidence" value="ECO:0007669"/>
    <property type="project" value="InterPro"/>
</dbReference>
<dbReference type="PANTHER" id="PTHR43133:SF46">
    <property type="entry name" value="RNA POLYMERASE SIGMA-70 FACTOR ECF SUBFAMILY"/>
    <property type="match status" value="1"/>
</dbReference>
<feature type="domain" description="RNA polymerase sigma factor 70 region 4 type 2" evidence="6">
    <location>
        <begin position="149"/>
        <end position="202"/>
    </location>
</feature>
<dbReference type="InterPro" id="IPR013324">
    <property type="entry name" value="RNA_pol_sigma_r3/r4-like"/>
</dbReference>
<dbReference type="InterPro" id="IPR013325">
    <property type="entry name" value="RNA_pol_sigma_r2"/>
</dbReference>
<dbReference type="AlphaFoldDB" id="A0A514CFT7"/>
<proteinExistence type="inferred from homology"/>
<dbReference type="Proteomes" id="UP000316614">
    <property type="component" value="Chromosome"/>
</dbReference>
<evidence type="ECO:0000313" key="8">
    <source>
        <dbReference type="Proteomes" id="UP000316614"/>
    </source>
</evidence>
<keyword evidence="2" id="KW-0805">Transcription regulation</keyword>
<evidence type="ECO:0000259" key="6">
    <source>
        <dbReference type="Pfam" id="PF08281"/>
    </source>
</evidence>
<keyword evidence="8" id="KW-1185">Reference proteome</keyword>
<dbReference type="CDD" id="cd06171">
    <property type="entry name" value="Sigma70_r4"/>
    <property type="match status" value="1"/>
</dbReference>
<name>A0A514CFT7_9BACT</name>
<dbReference type="Pfam" id="PF08281">
    <property type="entry name" value="Sigma70_r4_2"/>
    <property type="match status" value="1"/>
</dbReference>
<dbReference type="SUPFAM" id="SSF88946">
    <property type="entry name" value="Sigma2 domain of RNA polymerase sigma factors"/>
    <property type="match status" value="1"/>
</dbReference>
<dbReference type="InterPro" id="IPR036388">
    <property type="entry name" value="WH-like_DNA-bd_sf"/>
</dbReference>
<accession>A0A514CFT7</accession>
<evidence type="ECO:0000313" key="7">
    <source>
        <dbReference type="EMBL" id="QDH78695.1"/>
    </source>
</evidence>
<evidence type="ECO:0000256" key="4">
    <source>
        <dbReference type="ARBA" id="ARBA00023163"/>
    </source>
</evidence>
<dbReference type="KEGG" id="echi:FKX85_06455"/>
<dbReference type="Gene3D" id="1.10.1740.10">
    <property type="match status" value="1"/>
</dbReference>
<dbReference type="InterPro" id="IPR039425">
    <property type="entry name" value="RNA_pol_sigma-70-like"/>
</dbReference>
<protein>
    <submittedName>
        <fullName evidence="7">Sigma-70 family RNA polymerase sigma factor</fullName>
    </submittedName>
</protein>
<comment type="similarity">
    <text evidence="1">Belongs to the sigma-70 factor family. ECF subfamily.</text>
</comment>
<dbReference type="PANTHER" id="PTHR43133">
    <property type="entry name" value="RNA POLYMERASE ECF-TYPE SIGMA FACTO"/>
    <property type="match status" value="1"/>
</dbReference>
<dbReference type="InterPro" id="IPR013249">
    <property type="entry name" value="RNA_pol_sigma70_r4_t2"/>
</dbReference>
<keyword evidence="3" id="KW-0731">Sigma factor</keyword>
<dbReference type="EMBL" id="CP041253">
    <property type="protein sequence ID" value="QDH78695.1"/>
    <property type="molecule type" value="Genomic_DNA"/>
</dbReference>
<dbReference type="OrthoDB" id="9150024at2"/>
<evidence type="ECO:0000256" key="5">
    <source>
        <dbReference type="SAM" id="MobiDB-lite"/>
    </source>
</evidence>
<reference evidence="7 8" key="1">
    <citation type="submission" date="2019-06" db="EMBL/GenBank/DDBJ databases">
        <title>Echinicola alkalisoli sp. nov. isolated from saline soil.</title>
        <authorList>
            <person name="Sun J.-Q."/>
            <person name="Xu L."/>
        </authorList>
    </citation>
    <scope>NUCLEOTIDE SEQUENCE [LARGE SCALE GENOMIC DNA]</scope>
    <source>
        <strain evidence="7 8">LN3S3</strain>
    </source>
</reference>
<dbReference type="RefSeq" id="WP_141613949.1">
    <property type="nucleotide sequence ID" value="NZ_CP041253.1"/>
</dbReference>
<dbReference type="InterPro" id="IPR014284">
    <property type="entry name" value="RNA_pol_sigma-70_dom"/>
</dbReference>
<dbReference type="NCBIfam" id="TIGR02937">
    <property type="entry name" value="sigma70-ECF"/>
    <property type="match status" value="1"/>
</dbReference>
<evidence type="ECO:0000256" key="3">
    <source>
        <dbReference type="ARBA" id="ARBA00023082"/>
    </source>
</evidence>
<feature type="region of interest" description="Disordered" evidence="5">
    <location>
        <begin position="1"/>
        <end position="24"/>
    </location>
</feature>
<organism evidence="7 8">
    <name type="scientific">Echinicola soli</name>
    <dbReference type="NCBI Taxonomy" id="2591634"/>
    <lineage>
        <taxon>Bacteria</taxon>
        <taxon>Pseudomonadati</taxon>
        <taxon>Bacteroidota</taxon>
        <taxon>Cytophagia</taxon>
        <taxon>Cytophagales</taxon>
        <taxon>Cyclobacteriaceae</taxon>
        <taxon>Echinicola</taxon>
    </lineage>
</organism>
<evidence type="ECO:0000256" key="2">
    <source>
        <dbReference type="ARBA" id="ARBA00023015"/>
    </source>
</evidence>
<gene>
    <name evidence="7" type="ORF">FKX85_06455</name>
</gene>
<dbReference type="SUPFAM" id="SSF88659">
    <property type="entry name" value="Sigma3 and sigma4 domains of RNA polymerase sigma factors"/>
    <property type="match status" value="1"/>
</dbReference>
<dbReference type="GO" id="GO:0016987">
    <property type="term" value="F:sigma factor activity"/>
    <property type="evidence" value="ECO:0007669"/>
    <property type="project" value="UniProtKB-KW"/>
</dbReference>
<dbReference type="Gene3D" id="1.10.10.10">
    <property type="entry name" value="Winged helix-like DNA-binding domain superfamily/Winged helix DNA-binding domain"/>
    <property type="match status" value="1"/>
</dbReference>
<dbReference type="GO" id="GO:0006352">
    <property type="term" value="P:DNA-templated transcription initiation"/>
    <property type="evidence" value="ECO:0007669"/>
    <property type="project" value="InterPro"/>
</dbReference>
<evidence type="ECO:0000256" key="1">
    <source>
        <dbReference type="ARBA" id="ARBA00010641"/>
    </source>
</evidence>